<dbReference type="AlphaFoldDB" id="D5BPU1"/>
<evidence type="ECO:0000313" key="1">
    <source>
        <dbReference type="EMBL" id="ADE40593.1"/>
    </source>
</evidence>
<dbReference type="OrthoDB" id="14198at2"/>
<evidence type="ECO:0000313" key="2">
    <source>
        <dbReference type="Proteomes" id="UP000007460"/>
    </source>
</evidence>
<dbReference type="eggNOG" id="COG0694">
    <property type="taxonomic scope" value="Bacteria"/>
</dbReference>
<accession>D5BPU1</accession>
<keyword evidence="2" id="KW-1185">Reference proteome</keyword>
<dbReference type="HOGENOM" id="CLU_136791_0_0_5"/>
<dbReference type="KEGG" id="apb:SAR116_2350"/>
<sequence length="110" mass="12010">MTKDDNEWQIRAEMALAVAMQNRTLITYAELADAATIPAPHRINKLSVWLEATMESDHAQSMPLRAAWVISRARGGLPAPGFFIKCNELGLYDGAPDGAMATAFHLNLLG</sequence>
<dbReference type="STRING" id="488538.SAR116_2350"/>
<reference evidence="1 2" key="1">
    <citation type="journal article" date="2010" name="J. Bacteriol.">
        <title>Complete genome sequence of "Candidatus Puniceispirillum marinum" IMCC1322, a representative of the SAR116 clade in the Alphaproteobacteria.</title>
        <authorList>
            <person name="Oh H.M."/>
            <person name="Kwon K.K."/>
            <person name="Kang I."/>
            <person name="Kang S.G."/>
            <person name="Lee J.H."/>
            <person name="Kim S.J."/>
            <person name="Cho J.C."/>
        </authorList>
    </citation>
    <scope>NUCLEOTIDE SEQUENCE [LARGE SCALE GENOMIC DNA]</scope>
    <source>
        <strain evidence="1 2">IMCC1322</strain>
    </source>
</reference>
<dbReference type="Proteomes" id="UP000007460">
    <property type="component" value="Chromosome"/>
</dbReference>
<gene>
    <name evidence="1" type="ordered locus">SAR116_2350</name>
</gene>
<dbReference type="RefSeq" id="WP_013047220.1">
    <property type="nucleotide sequence ID" value="NC_014010.1"/>
</dbReference>
<proteinExistence type="predicted"/>
<dbReference type="EMBL" id="CP001751">
    <property type="protein sequence ID" value="ADE40593.1"/>
    <property type="molecule type" value="Genomic_DNA"/>
</dbReference>
<protein>
    <submittedName>
        <fullName evidence="1">Uncharacterized protein</fullName>
    </submittedName>
</protein>
<name>D5BPU1_PUNMI</name>
<organism evidence="1 2">
    <name type="scientific">Puniceispirillum marinum (strain IMCC1322)</name>
    <dbReference type="NCBI Taxonomy" id="488538"/>
    <lineage>
        <taxon>Bacteria</taxon>
        <taxon>Pseudomonadati</taxon>
        <taxon>Pseudomonadota</taxon>
        <taxon>Alphaproteobacteria</taxon>
        <taxon>Candidatus Puniceispirillales</taxon>
        <taxon>Candidatus Puniceispirillaceae</taxon>
        <taxon>Candidatus Puniceispirillum</taxon>
    </lineage>
</organism>